<evidence type="ECO:0000256" key="11">
    <source>
        <dbReference type="PROSITE-ProRule" id="PRU01360"/>
    </source>
</evidence>
<feature type="short sequence motif" description="TonB box" evidence="12">
    <location>
        <begin position="50"/>
        <end position="56"/>
    </location>
</feature>
<evidence type="ECO:0000256" key="14">
    <source>
        <dbReference type="SAM" id="SignalP"/>
    </source>
</evidence>
<dbReference type="PROSITE" id="PS51318">
    <property type="entry name" value="TAT"/>
    <property type="match status" value="1"/>
</dbReference>
<keyword evidence="7" id="KW-0406">Ion transport</keyword>
<organism evidence="17 18">
    <name type="scientific">Candidatus Phycosocius bacilliformis</name>
    <dbReference type="NCBI Taxonomy" id="1445552"/>
    <lineage>
        <taxon>Bacteria</taxon>
        <taxon>Pseudomonadati</taxon>
        <taxon>Pseudomonadota</taxon>
        <taxon>Alphaproteobacteria</taxon>
        <taxon>Caulobacterales</taxon>
        <taxon>Caulobacterales incertae sedis</taxon>
        <taxon>Candidatus Phycosocius</taxon>
    </lineage>
</organism>
<dbReference type="InterPro" id="IPR039426">
    <property type="entry name" value="TonB-dep_rcpt-like"/>
</dbReference>
<comment type="similarity">
    <text evidence="11 13">Belongs to the TonB-dependent receptor family.</text>
</comment>
<keyword evidence="17" id="KW-0675">Receptor</keyword>
<keyword evidence="3 11" id="KW-1134">Transmembrane beta strand</keyword>
<evidence type="ECO:0000256" key="13">
    <source>
        <dbReference type="RuleBase" id="RU003357"/>
    </source>
</evidence>
<evidence type="ECO:0000256" key="7">
    <source>
        <dbReference type="ARBA" id="ARBA00023065"/>
    </source>
</evidence>
<dbReference type="Proteomes" id="UP000245086">
    <property type="component" value="Unassembled WGS sequence"/>
</dbReference>
<keyword evidence="18" id="KW-1185">Reference proteome</keyword>
<proteinExistence type="inferred from homology"/>
<keyword evidence="9 11" id="KW-0472">Membrane</keyword>
<evidence type="ECO:0000256" key="2">
    <source>
        <dbReference type="ARBA" id="ARBA00022448"/>
    </source>
</evidence>
<evidence type="ECO:0000256" key="6">
    <source>
        <dbReference type="ARBA" id="ARBA00023004"/>
    </source>
</evidence>
<dbReference type="PANTHER" id="PTHR32552:SF81">
    <property type="entry name" value="TONB-DEPENDENT OUTER MEMBRANE RECEPTOR"/>
    <property type="match status" value="1"/>
</dbReference>
<evidence type="ECO:0000256" key="9">
    <source>
        <dbReference type="ARBA" id="ARBA00023136"/>
    </source>
</evidence>
<keyword evidence="10 11" id="KW-0998">Cell outer membrane</keyword>
<dbReference type="Pfam" id="PF07715">
    <property type="entry name" value="Plug"/>
    <property type="match status" value="1"/>
</dbReference>
<dbReference type="EMBL" id="BFBR01000004">
    <property type="protein sequence ID" value="GBF57813.1"/>
    <property type="molecule type" value="Genomic_DNA"/>
</dbReference>
<dbReference type="InterPro" id="IPR000531">
    <property type="entry name" value="Beta-barrel_TonB"/>
</dbReference>
<dbReference type="SUPFAM" id="SSF56935">
    <property type="entry name" value="Porins"/>
    <property type="match status" value="1"/>
</dbReference>
<dbReference type="InterPro" id="IPR010916">
    <property type="entry name" value="TonB_box_CS"/>
</dbReference>
<protein>
    <submittedName>
        <fullName evidence="17">Pesticin receptor</fullName>
    </submittedName>
</protein>
<feature type="domain" description="TonB-dependent receptor-like beta-barrel" evidence="15">
    <location>
        <begin position="305"/>
        <end position="696"/>
    </location>
</feature>
<evidence type="ECO:0000256" key="10">
    <source>
        <dbReference type="ARBA" id="ARBA00023237"/>
    </source>
</evidence>
<keyword evidence="8 12" id="KW-0798">TonB box</keyword>
<evidence type="ECO:0000256" key="8">
    <source>
        <dbReference type="ARBA" id="ARBA00023077"/>
    </source>
</evidence>
<evidence type="ECO:0000259" key="16">
    <source>
        <dbReference type="Pfam" id="PF07715"/>
    </source>
</evidence>
<feature type="chain" id="PRO_5015149107" evidence="14">
    <location>
        <begin position="35"/>
        <end position="734"/>
    </location>
</feature>
<dbReference type="PROSITE" id="PS00430">
    <property type="entry name" value="TONB_DEPENDENT_REC_1"/>
    <property type="match status" value="1"/>
</dbReference>
<dbReference type="InterPro" id="IPR006311">
    <property type="entry name" value="TAT_signal"/>
</dbReference>
<feature type="domain" description="TonB-dependent receptor plug" evidence="16">
    <location>
        <begin position="63"/>
        <end position="168"/>
    </location>
</feature>
<evidence type="ECO:0000313" key="17">
    <source>
        <dbReference type="EMBL" id="GBF57813.1"/>
    </source>
</evidence>
<evidence type="ECO:0000256" key="1">
    <source>
        <dbReference type="ARBA" id="ARBA00004571"/>
    </source>
</evidence>
<name>A0A2P2E9T8_9PROT</name>
<dbReference type="Pfam" id="PF00593">
    <property type="entry name" value="TonB_dep_Rec_b-barrel"/>
    <property type="match status" value="1"/>
</dbReference>
<keyword evidence="14" id="KW-0732">Signal</keyword>
<keyword evidence="5 11" id="KW-0812">Transmembrane</keyword>
<dbReference type="CDD" id="cd01347">
    <property type="entry name" value="ligand_gated_channel"/>
    <property type="match status" value="1"/>
</dbReference>
<dbReference type="Gene3D" id="2.40.170.20">
    <property type="entry name" value="TonB-dependent receptor, beta-barrel domain"/>
    <property type="match status" value="1"/>
</dbReference>
<dbReference type="PANTHER" id="PTHR32552">
    <property type="entry name" value="FERRICHROME IRON RECEPTOR-RELATED"/>
    <property type="match status" value="1"/>
</dbReference>
<dbReference type="AlphaFoldDB" id="A0A2P2E9T8"/>
<dbReference type="GO" id="GO:0006826">
    <property type="term" value="P:iron ion transport"/>
    <property type="evidence" value="ECO:0007669"/>
    <property type="project" value="UniProtKB-KW"/>
</dbReference>
<keyword evidence="6" id="KW-0408">Iron</keyword>
<dbReference type="GO" id="GO:0009279">
    <property type="term" value="C:cell outer membrane"/>
    <property type="evidence" value="ECO:0007669"/>
    <property type="project" value="UniProtKB-SubCell"/>
</dbReference>
<comment type="subcellular location">
    <subcellularLocation>
        <location evidence="1 11">Cell outer membrane</location>
        <topology evidence="1 11">Multi-pass membrane protein</topology>
    </subcellularLocation>
</comment>
<dbReference type="PROSITE" id="PS52016">
    <property type="entry name" value="TONB_DEPENDENT_REC_3"/>
    <property type="match status" value="1"/>
</dbReference>
<evidence type="ECO:0000256" key="3">
    <source>
        <dbReference type="ARBA" id="ARBA00022452"/>
    </source>
</evidence>
<dbReference type="RefSeq" id="WP_192576223.1">
    <property type="nucleotide sequence ID" value="NZ_BFBR01000004.1"/>
</dbReference>
<keyword evidence="2 11" id="KW-0813">Transport</keyword>
<sequence length="734" mass="78304">MTSIRPIRRTILAQSGGLAVLAASWTLIPALALAQNATAPDKAAETIPETIIVTAQKRSTVLLDTADTITAISGKDLRATGGAGFADLGAEVPSLAYTSNFGISQIYIRGVGNSFFNPGGDPGVALYADGVYLSDQEATGVAFLDISRIEVLRGPQGALYGRNATGGAINLVSRRPTQTFEGEAVLTVGDFGRLEGQLTLSGPFSDRVRGRLAIEHKSLEGFATNMLASGPDHFDDEGLTSARAQIEADVGGGTLRLIASGLKQDNNGPALKILPDPFPQPAELLYGVRPPAAPRTLVSELGTNEREVKSLSGIFERSFDSFQLTMIGDVRTSDRAITYDQDGTNRPVAVTTLDTQSDQKSFEVYAASAKGARFDWLVGATAMRFDQSRVTTVPGQLPGAFLNPALPLNFPIPFRFTGGGDLEATSWAAYGEVGYKLNESLTARGGVRYNADEKKIDEFLDFFTLTRGSQSKSWSKVSGKATLEWRPKDDLLVYGSVSSGFKAGALNLGAFTPAVRPETIDNAELGLKLTGGGQRPSLTLAVFNSRYSDLQVVQIGPLSQILANAAEATIQGLEGEVSIRPTPEWTLSANISLLDASFDRFTTTDPRRGFAAFDLKGKSLPLVSDVTGGVRLQWRKPLDSGAVVMAHLAASWRSDFYFTEFNTPDAEQKGYGKLDLGLSWTSPTGGLTLSAYGRNLTDETTLSSLSVVSPLLGSLRVASYDPPRHFGVSIARNF</sequence>
<reference evidence="17 18" key="1">
    <citation type="journal article" date="2018" name="Genome Announc.">
        <title>Draft Genome Sequence of "Candidatus Phycosocius bacilliformis," an Alphaproteobacterial Ectosymbiont of the Hydrocarbon-Producing Green Alga Botryococcus braunii.</title>
        <authorList>
            <person name="Tanabe Y."/>
            <person name="Yamaguchi H."/>
            <person name="Watanabe M.M."/>
        </authorList>
    </citation>
    <scope>NUCLEOTIDE SEQUENCE [LARGE SCALE GENOMIC DNA]</scope>
    <source>
        <strain evidence="17 18">BOTRYCO-2</strain>
    </source>
</reference>
<comment type="caution">
    <text evidence="17">The sequence shown here is derived from an EMBL/GenBank/DDBJ whole genome shotgun (WGS) entry which is preliminary data.</text>
</comment>
<feature type="signal peptide" evidence="14">
    <location>
        <begin position="1"/>
        <end position="34"/>
    </location>
</feature>
<evidence type="ECO:0000313" key="18">
    <source>
        <dbReference type="Proteomes" id="UP000245086"/>
    </source>
</evidence>
<keyword evidence="4" id="KW-0410">Iron transport</keyword>
<gene>
    <name evidence="17" type="primary">fyuA_4</name>
    <name evidence="17" type="ORF">PbB2_01483</name>
</gene>
<evidence type="ECO:0000259" key="15">
    <source>
        <dbReference type="Pfam" id="PF00593"/>
    </source>
</evidence>
<evidence type="ECO:0000256" key="4">
    <source>
        <dbReference type="ARBA" id="ARBA00022496"/>
    </source>
</evidence>
<accession>A0A2P2E9T8</accession>
<evidence type="ECO:0000256" key="12">
    <source>
        <dbReference type="PROSITE-ProRule" id="PRU10143"/>
    </source>
</evidence>
<evidence type="ECO:0000256" key="5">
    <source>
        <dbReference type="ARBA" id="ARBA00022692"/>
    </source>
</evidence>
<dbReference type="InterPro" id="IPR012910">
    <property type="entry name" value="Plug_dom"/>
</dbReference>
<dbReference type="InterPro" id="IPR036942">
    <property type="entry name" value="Beta-barrel_TonB_sf"/>
</dbReference>